<name>A0A834I612_RHYFE</name>
<keyword evidence="1" id="KW-0732">Signal</keyword>
<evidence type="ECO:0000313" key="2">
    <source>
        <dbReference type="EMBL" id="KAF7267687.1"/>
    </source>
</evidence>
<feature type="chain" id="PRO_5032527843" evidence="1">
    <location>
        <begin position="18"/>
        <end position="125"/>
    </location>
</feature>
<organism evidence="2 3">
    <name type="scientific">Rhynchophorus ferrugineus</name>
    <name type="common">Red palm weevil</name>
    <name type="synonym">Curculio ferrugineus</name>
    <dbReference type="NCBI Taxonomy" id="354439"/>
    <lineage>
        <taxon>Eukaryota</taxon>
        <taxon>Metazoa</taxon>
        <taxon>Ecdysozoa</taxon>
        <taxon>Arthropoda</taxon>
        <taxon>Hexapoda</taxon>
        <taxon>Insecta</taxon>
        <taxon>Pterygota</taxon>
        <taxon>Neoptera</taxon>
        <taxon>Endopterygota</taxon>
        <taxon>Coleoptera</taxon>
        <taxon>Polyphaga</taxon>
        <taxon>Cucujiformia</taxon>
        <taxon>Curculionidae</taxon>
        <taxon>Dryophthorinae</taxon>
        <taxon>Rhynchophorus</taxon>
    </lineage>
</organism>
<sequence>MYTLTVVLFSAVALAAAGDPRLTAARVGPVIIAGPGGVVRTPGAIAGIGGLGGLRGGLGGINAGVVPGAIIGGGALGGAGLARGGLGLGGLGLGLRGSGIEGQYVPDLNERLYDDGTYKPYSYGP</sequence>
<gene>
    <name evidence="2" type="ORF">GWI33_019175</name>
</gene>
<comment type="caution">
    <text evidence="2">The sequence shown here is derived from an EMBL/GenBank/DDBJ whole genome shotgun (WGS) entry which is preliminary data.</text>
</comment>
<feature type="signal peptide" evidence="1">
    <location>
        <begin position="1"/>
        <end position="17"/>
    </location>
</feature>
<dbReference type="Proteomes" id="UP000625711">
    <property type="component" value="Unassembled WGS sequence"/>
</dbReference>
<reference evidence="2" key="1">
    <citation type="submission" date="2020-08" db="EMBL/GenBank/DDBJ databases">
        <title>Genome sequencing and assembly of the red palm weevil Rhynchophorus ferrugineus.</title>
        <authorList>
            <person name="Dias G.B."/>
            <person name="Bergman C.M."/>
            <person name="Manee M."/>
        </authorList>
    </citation>
    <scope>NUCLEOTIDE SEQUENCE</scope>
    <source>
        <strain evidence="2">AA-2017</strain>
        <tissue evidence="2">Whole larva</tissue>
    </source>
</reference>
<accession>A0A834I612</accession>
<keyword evidence="3" id="KW-1185">Reference proteome</keyword>
<evidence type="ECO:0000313" key="3">
    <source>
        <dbReference type="Proteomes" id="UP000625711"/>
    </source>
</evidence>
<dbReference type="AlphaFoldDB" id="A0A834I612"/>
<evidence type="ECO:0000256" key="1">
    <source>
        <dbReference type="SAM" id="SignalP"/>
    </source>
</evidence>
<protein>
    <submittedName>
        <fullName evidence="2">Uncharacterized protein</fullName>
    </submittedName>
</protein>
<dbReference type="EMBL" id="JAACXV010014401">
    <property type="protein sequence ID" value="KAF7267687.1"/>
    <property type="molecule type" value="Genomic_DNA"/>
</dbReference>
<proteinExistence type="predicted"/>